<organism evidence="1 2">
    <name type="scientific">Hymenobacter swuensis DY53</name>
    <dbReference type="NCBI Taxonomy" id="1227739"/>
    <lineage>
        <taxon>Bacteria</taxon>
        <taxon>Pseudomonadati</taxon>
        <taxon>Bacteroidota</taxon>
        <taxon>Cytophagia</taxon>
        <taxon>Cytophagales</taxon>
        <taxon>Hymenobacteraceae</taxon>
        <taxon>Hymenobacter</taxon>
    </lineage>
</organism>
<protein>
    <submittedName>
        <fullName evidence="1">Uncharacterized protein</fullName>
    </submittedName>
</protein>
<keyword evidence="2" id="KW-1185">Reference proteome</keyword>
<proteinExistence type="predicted"/>
<dbReference type="HOGENOM" id="CLU_3290860_0_0_10"/>
<accession>W8F103</accession>
<dbReference type="AlphaFoldDB" id="W8F103"/>
<name>W8F103_9BACT</name>
<evidence type="ECO:0000313" key="1">
    <source>
        <dbReference type="EMBL" id="AHJ99064.1"/>
    </source>
</evidence>
<dbReference type="EMBL" id="CP007145">
    <property type="protein sequence ID" value="AHJ99064.1"/>
    <property type="molecule type" value="Genomic_DNA"/>
</dbReference>
<evidence type="ECO:0000313" key="2">
    <source>
        <dbReference type="Proteomes" id="UP000019423"/>
    </source>
</evidence>
<gene>
    <name evidence="1" type="ORF">Hsw_3469</name>
</gene>
<sequence length="40" mass="4503">MSKDNTSGRGLVPSLAKILARIHITNYFSIQDYGIPIWLL</sequence>
<dbReference type="KEGG" id="hsw:Hsw_3469"/>
<dbReference type="Proteomes" id="UP000019423">
    <property type="component" value="Chromosome"/>
</dbReference>
<dbReference type="STRING" id="1227739.Hsw_3469"/>
<reference evidence="1 2" key="1">
    <citation type="submission" date="2014-01" db="EMBL/GenBank/DDBJ databases">
        <title>Complete genome sequence of ionizing-radiation resistance bacterium Hymenobacter swuensis DY53.</title>
        <authorList>
            <person name="Jung J.-H."/>
            <person name="Jeong S.-W."/>
            <person name="Joe M.-H."/>
            <person name="Cho y.-j."/>
            <person name="Kim M.-K."/>
            <person name="Lim S.-Y."/>
        </authorList>
    </citation>
    <scope>NUCLEOTIDE SEQUENCE [LARGE SCALE GENOMIC DNA]</scope>
    <source>
        <strain evidence="1 2">DY53</strain>
    </source>
</reference>